<evidence type="ECO:0000313" key="2">
    <source>
        <dbReference type="Proteomes" id="UP000076858"/>
    </source>
</evidence>
<feature type="non-terminal residue" evidence="1">
    <location>
        <position position="118"/>
    </location>
</feature>
<organism evidence="1 2">
    <name type="scientific">Daphnia magna</name>
    <dbReference type="NCBI Taxonomy" id="35525"/>
    <lineage>
        <taxon>Eukaryota</taxon>
        <taxon>Metazoa</taxon>
        <taxon>Ecdysozoa</taxon>
        <taxon>Arthropoda</taxon>
        <taxon>Crustacea</taxon>
        <taxon>Branchiopoda</taxon>
        <taxon>Diplostraca</taxon>
        <taxon>Cladocera</taxon>
        <taxon>Anomopoda</taxon>
        <taxon>Daphniidae</taxon>
        <taxon>Daphnia</taxon>
    </lineage>
</organism>
<keyword evidence="2" id="KW-1185">Reference proteome</keyword>
<evidence type="ECO:0008006" key="3">
    <source>
        <dbReference type="Google" id="ProtNLM"/>
    </source>
</evidence>
<sequence length="118" mass="13103">IIAPNGTCLSAKEDMSVEIVDHFKKICKTQPSPDTLTGTDFLEGVRDCFKPSPNLTAPISLLEIRAALIATKSNKFPGTDGIPYEFYVELWDMIAIHFLDMFNHILERESLTSSQGQA</sequence>
<dbReference type="EMBL" id="LRGB01022211">
    <property type="protein sequence ID" value="KZR97234.1"/>
    <property type="molecule type" value="Genomic_DNA"/>
</dbReference>
<evidence type="ECO:0000313" key="1">
    <source>
        <dbReference type="EMBL" id="KZR97234.1"/>
    </source>
</evidence>
<dbReference type="AlphaFoldDB" id="A0A162D181"/>
<dbReference type="OrthoDB" id="6365292at2759"/>
<feature type="non-terminal residue" evidence="1">
    <location>
        <position position="1"/>
    </location>
</feature>
<comment type="caution">
    <text evidence="1">The sequence shown here is derived from an EMBL/GenBank/DDBJ whole genome shotgun (WGS) entry which is preliminary data.</text>
</comment>
<dbReference type="Proteomes" id="UP000076858">
    <property type="component" value="Unassembled WGS sequence"/>
</dbReference>
<gene>
    <name evidence="1" type="ORF">APZ42_008010</name>
</gene>
<reference evidence="1 2" key="1">
    <citation type="submission" date="2016-03" db="EMBL/GenBank/DDBJ databases">
        <title>EvidentialGene: Evidence-directed Construction of Genes on Genomes.</title>
        <authorList>
            <person name="Gilbert D.G."/>
            <person name="Choi J.-H."/>
            <person name="Mockaitis K."/>
            <person name="Colbourne J."/>
            <person name="Pfrender M."/>
        </authorList>
    </citation>
    <scope>NUCLEOTIDE SEQUENCE [LARGE SCALE GENOMIC DNA]</scope>
    <source>
        <strain evidence="1 2">Xinb3</strain>
        <tissue evidence="1">Complete organism</tissue>
    </source>
</reference>
<proteinExistence type="predicted"/>
<protein>
    <recommendedName>
        <fullName evidence="3">Reverse transcriptase domain-containing protein</fullName>
    </recommendedName>
</protein>
<name>A0A162D181_9CRUS</name>
<accession>A0A162D181</accession>